<dbReference type="Gene3D" id="3.40.630.30">
    <property type="match status" value="1"/>
</dbReference>
<comment type="caution">
    <text evidence="2">The sequence shown here is derived from an EMBL/GenBank/DDBJ whole genome shotgun (WGS) entry which is preliminary data.</text>
</comment>
<feature type="region of interest" description="Disordered" evidence="1">
    <location>
        <begin position="146"/>
        <end position="167"/>
    </location>
</feature>
<dbReference type="EMBL" id="MU863624">
    <property type="protein sequence ID" value="KAK4106179.1"/>
    <property type="molecule type" value="Genomic_DNA"/>
</dbReference>
<gene>
    <name evidence="2" type="ORF">N658DRAFT_414803</name>
</gene>
<evidence type="ECO:0008006" key="4">
    <source>
        <dbReference type="Google" id="ProtNLM"/>
    </source>
</evidence>
<dbReference type="AlphaFoldDB" id="A0AAN6Q9Q4"/>
<evidence type="ECO:0000256" key="1">
    <source>
        <dbReference type="SAM" id="MobiDB-lite"/>
    </source>
</evidence>
<name>A0AAN6Q9Q4_9PEZI</name>
<proteinExistence type="predicted"/>
<evidence type="ECO:0000313" key="3">
    <source>
        <dbReference type="Proteomes" id="UP001305647"/>
    </source>
</evidence>
<dbReference type="SUPFAM" id="SSF55729">
    <property type="entry name" value="Acyl-CoA N-acyltransferases (Nat)"/>
    <property type="match status" value="1"/>
</dbReference>
<dbReference type="CDD" id="cd04301">
    <property type="entry name" value="NAT_SF"/>
    <property type="match status" value="1"/>
</dbReference>
<dbReference type="InterPro" id="IPR016181">
    <property type="entry name" value="Acyl_CoA_acyltransferase"/>
</dbReference>
<reference evidence="2" key="1">
    <citation type="journal article" date="2023" name="Mol. Phylogenet. Evol.">
        <title>Genome-scale phylogeny and comparative genomics of the fungal order Sordariales.</title>
        <authorList>
            <person name="Hensen N."/>
            <person name="Bonometti L."/>
            <person name="Westerberg I."/>
            <person name="Brannstrom I.O."/>
            <person name="Guillou S."/>
            <person name="Cros-Aarteil S."/>
            <person name="Calhoun S."/>
            <person name="Haridas S."/>
            <person name="Kuo A."/>
            <person name="Mondo S."/>
            <person name="Pangilinan J."/>
            <person name="Riley R."/>
            <person name="LaButti K."/>
            <person name="Andreopoulos B."/>
            <person name="Lipzen A."/>
            <person name="Chen C."/>
            <person name="Yan M."/>
            <person name="Daum C."/>
            <person name="Ng V."/>
            <person name="Clum A."/>
            <person name="Steindorff A."/>
            <person name="Ohm R.A."/>
            <person name="Martin F."/>
            <person name="Silar P."/>
            <person name="Natvig D.O."/>
            <person name="Lalanne C."/>
            <person name="Gautier V."/>
            <person name="Ament-Velasquez S.L."/>
            <person name="Kruys A."/>
            <person name="Hutchinson M.I."/>
            <person name="Powell A.J."/>
            <person name="Barry K."/>
            <person name="Miller A.N."/>
            <person name="Grigoriev I.V."/>
            <person name="Debuchy R."/>
            <person name="Gladieux P."/>
            <person name="Hiltunen Thoren M."/>
            <person name="Johannesson H."/>
        </authorList>
    </citation>
    <scope>NUCLEOTIDE SEQUENCE</scope>
    <source>
        <strain evidence="2">CBS 757.83</strain>
    </source>
</reference>
<evidence type="ECO:0000313" key="2">
    <source>
        <dbReference type="EMBL" id="KAK4106179.1"/>
    </source>
</evidence>
<accession>A0AAN6Q9Q4</accession>
<keyword evidence="3" id="KW-1185">Reference proteome</keyword>
<sequence length="461" mass="53126">PIRIADCDPDLTAYRMPRPNRDYAGSSHSLPTLVSSINVSDTGITGGDGAVMRERDIRNKFCVEDINWGVSWLSPFIKGWVAGIPDCPRTGFDQGVDEHWKRDMDTNTGRFLDMVAYPDSFVNHAEIDLALEWHRQNWSSTLLMSRHNTKPRGNQRPGKNWGGHPRNHRDEVLMLEEGFIVEVHETPIERPEYNRYVPRIPCFLRPAEKFDMETCLKIYNCEVETGLQTLDSEPLAVEDFEKILSTAQMCGMPFIVATRGSARYLGLTKGNLSFSVFRQIPFTEKDKHGEILGFAFLSPWQPGLAASSNSSSRASAKMHVFVHPLYRRKKIGFSLLDMLLTTVSDRFSSQTGYDFIDSDDSNVYKNSAARQRQYYRLYISYMVKHQHRTDDKKLEVEQKAHETDLVWVKKMLEDQLNFTEIARYKAAHRSPKGREGGVHWLDEVVFEHTCRFDPREIKEDY</sequence>
<organism evidence="2 3">
    <name type="scientific">Parathielavia hyrcaniae</name>
    <dbReference type="NCBI Taxonomy" id="113614"/>
    <lineage>
        <taxon>Eukaryota</taxon>
        <taxon>Fungi</taxon>
        <taxon>Dikarya</taxon>
        <taxon>Ascomycota</taxon>
        <taxon>Pezizomycotina</taxon>
        <taxon>Sordariomycetes</taxon>
        <taxon>Sordariomycetidae</taxon>
        <taxon>Sordariales</taxon>
        <taxon>Chaetomiaceae</taxon>
        <taxon>Parathielavia</taxon>
    </lineage>
</organism>
<reference evidence="2" key="2">
    <citation type="submission" date="2023-05" db="EMBL/GenBank/DDBJ databases">
        <authorList>
            <consortium name="Lawrence Berkeley National Laboratory"/>
            <person name="Steindorff A."/>
            <person name="Hensen N."/>
            <person name="Bonometti L."/>
            <person name="Westerberg I."/>
            <person name="Brannstrom I.O."/>
            <person name="Guillou S."/>
            <person name="Cros-Aarteil S."/>
            <person name="Calhoun S."/>
            <person name="Haridas S."/>
            <person name="Kuo A."/>
            <person name="Mondo S."/>
            <person name="Pangilinan J."/>
            <person name="Riley R."/>
            <person name="Labutti K."/>
            <person name="Andreopoulos B."/>
            <person name="Lipzen A."/>
            <person name="Chen C."/>
            <person name="Yanf M."/>
            <person name="Daum C."/>
            <person name="Ng V."/>
            <person name="Clum A."/>
            <person name="Ohm R."/>
            <person name="Martin F."/>
            <person name="Silar P."/>
            <person name="Natvig D."/>
            <person name="Lalanne C."/>
            <person name="Gautier V."/>
            <person name="Ament-Velasquez S.L."/>
            <person name="Kruys A."/>
            <person name="Hutchinson M.I."/>
            <person name="Powell A.J."/>
            <person name="Barry K."/>
            <person name="Miller A.N."/>
            <person name="Grigoriev I.V."/>
            <person name="Debuchy R."/>
            <person name="Gladieux P."/>
            <person name="Thoren M.H."/>
            <person name="Johannesson H."/>
        </authorList>
    </citation>
    <scope>NUCLEOTIDE SEQUENCE</scope>
    <source>
        <strain evidence="2">CBS 757.83</strain>
    </source>
</reference>
<dbReference type="Proteomes" id="UP001305647">
    <property type="component" value="Unassembled WGS sequence"/>
</dbReference>
<feature type="non-terminal residue" evidence="2">
    <location>
        <position position="1"/>
    </location>
</feature>
<protein>
    <recommendedName>
        <fullName evidence="4">N-acetyltransferase domain-containing protein</fullName>
    </recommendedName>
</protein>